<dbReference type="KEGG" id="gak:X907_1897"/>
<sequence>MRNALLTLLGILLLLGVAAIALFAWLTRTPEPAEPPAPSAGERMVDAAGMSWRVREDGPAGAPAIVLIHGFSHSLESFDGWAEALSDSYRVIRFDLPGHGVTGPHPDGAYSNEDTAAQVAELLDALELDRFVIGGSSLGGLVSWRYAAAHPERVAGLVLVSPGGYSINNVGDEPVEVPVPVQLYLRLAPDAGIRMATQTLYGDPSRLTEERIAQIGQMMRQPGIGEALIARLQQFTLPDPEPVLATIDAPALILWGTADTVVPASHGARFENVMPDARLVTYDGAGHALMEEYPAETSADVRAFLEGIGWE</sequence>
<dbReference type="SUPFAM" id="SSF53474">
    <property type="entry name" value="alpha/beta-Hydrolases"/>
    <property type="match status" value="1"/>
</dbReference>
<dbReference type="GO" id="GO:0046464">
    <property type="term" value="P:acylglycerol catabolic process"/>
    <property type="evidence" value="ECO:0007669"/>
    <property type="project" value="TreeGrafter"/>
</dbReference>
<evidence type="ECO:0000313" key="2">
    <source>
        <dbReference type="Proteomes" id="UP000286954"/>
    </source>
</evidence>
<keyword evidence="1" id="KW-0378">Hydrolase</keyword>
<dbReference type="Gene3D" id="3.40.50.1820">
    <property type="entry name" value="alpha/beta hydrolase"/>
    <property type="match status" value="1"/>
</dbReference>
<dbReference type="GO" id="GO:0047372">
    <property type="term" value="F:monoacylglycerol lipase activity"/>
    <property type="evidence" value="ECO:0007669"/>
    <property type="project" value="TreeGrafter"/>
</dbReference>
<dbReference type="GO" id="GO:0016020">
    <property type="term" value="C:membrane"/>
    <property type="evidence" value="ECO:0007669"/>
    <property type="project" value="TreeGrafter"/>
</dbReference>
<keyword evidence="2" id="KW-1185">Reference proteome</keyword>
<dbReference type="Pfam" id="PF00561">
    <property type="entry name" value="Abhydrolase_1"/>
    <property type="match status" value="1"/>
</dbReference>
<name>A0A3T0EAJ8_9PROT</name>
<dbReference type="Pfam" id="PF08386">
    <property type="entry name" value="Abhydrolase_4"/>
    <property type="match status" value="1"/>
</dbReference>
<dbReference type="InterPro" id="IPR029058">
    <property type="entry name" value="AB_hydrolase_fold"/>
</dbReference>
<dbReference type="EMBL" id="CP018911">
    <property type="protein sequence ID" value="AZU04421.1"/>
    <property type="molecule type" value="Genomic_DNA"/>
</dbReference>
<dbReference type="AlphaFoldDB" id="A0A3T0EAJ8"/>
<dbReference type="PANTHER" id="PTHR43798">
    <property type="entry name" value="MONOACYLGLYCEROL LIPASE"/>
    <property type="match status" value="1"/>
</dbReference>
<dbReference type="PRINTS" id="PR00111">
    <property type="entry name" value="ABHYDROLASE"/>
</dbReference>
<gene>
    <name evidence="1" type="ORF">X907_1897</name>
</gene>
<dbReference type="InterPro" id="IPR000073">
    <property type="entry name" value="AB_hydrolase_1"/>
</dbReference>
<dbReference type="Proteomes" id="UP000286954">
    <property type="component" value="Chromosome"/>
</dbReference>
<dbReference type="PANTHER" id="PTHR43798:SF5">
    <property type="entry name" value="MONOACYLGLYCEROL LIPASE ABHD6"/>
    <property type="match status" value="1"/>
</dbReference>
<organism evidence="1 2">
    <name type="scientific">Glycocaulis alkaliphilus</name>
    <dbReference type="NCBI Taxonomy" id="1434191"/>
    <lineage>
        <taxon>Bacteria</taxon>
        <taxon>Pseudomonadati</taxon>
        <taxon>Pseudomonadota</taxon>
        <taxon>Alphaproteobacteria</taxon>
        <taxon>Maricaulales</taxon>
        <taxon>Maricaulaceae</taxon>
        <taxon>Glycocaulis</taxon>
    </lineage>
</organism>
<dbReference type="OrthoDB" id="9785847at2"/>
<proteinExistence type="predicted"/>
<dbReference type="InterPro" id="IPR050266">
    <property type="entry name" value="AB_hydrolase_sf"/>
</dbReference>
<evidence type="ECO:0000313" key="1">
    <source>
        <dbReference type="EMBL" id="AZU04421.1"/>
    </source>
</evidence>
<dbReference type="InterPro" id="IPR013595">
    <property type="entry name" value="Pept_S33_TAP-like_C"/>
</dbReference>
<accession>A0A3T0EAJ8</accession>
<dbReference type="RefSeq" id="WP_127567351.1">
    <property type="nucleotide sequence ID" value="NZ_BMFB01000003.1"/>
</dbReference>
<protein>
    <submittedName>
        <fullName evidence="1">Alpha/beta hydrolase fold protein</fullName>
    </submittedName>
</protein>
<reference evidence="1 2" key="1">
    <citation type="submission" date="2016-12" db="EMBL/GenBank/DDBJ databases">
        <title>The genome of dimorphic prosthecate Glycocaulis alkaliphilus 6b-8t, isolated from crude oil dictates its adaptability in petroleum environments.</title>
        <authorList>
            <person name="Wu X.-L."/>
            <person name="Geng S."/>
        </authorList>
    </citation>
    <scope>NUCLEOTIDE SEQUENCE [LARGE SCALE GENOMIC DNA]</scope>
    <source>
        <strain evidence="1 2">6B-8</strain>
    </source>
</reference>